<dbReference type="Pfam" id="PF20663">
    <property type="entry name" value="COG4_N"/>
    <property type="match status" value="1"/>
</dbReference>
<dbReference type="Gene3D" id="1.20.58.1970">
    <property type="match status" value="1"/>
</dbReference>
<evidence type="ECO:0000256" key="6">
    <source>
        <dbReference type="ARBA" id="ARBA00023034"/>
    </source>
</evidence>
<accession>A0A507FG78</accession>
<dbReference type="SMART" id="SM00762">
    <property type="entry name" value="Cog4"/>
    <property type="match status" value="1"/>
</dbReference>
<dbReference type="PANTHER" id="PTHR24016">
    <property type="entry name" value="CONSERVED OLIGOMERIC GOLGI COMPLEX SUBUNIT 4"/>
    <property type="match status" value="1"/>
</dbReference>
<keyword evidence="6" id="KW-0333">Golgi apparatus</keyword>
<comment type="caution">
    <text evidence="10">The sequence shown here is derived from an EMBL/GenBank/DDBJ whole genome shotgun (WGS) entry which is preliminary data.</text>
</comment>
<reference evidence="10 11" key="1">
    <citation type="journal article" date="2019" name="Sci. Rep.">
        <title>Comparative genomics of chytrid fungi reveal insights into the obligate biotrophic and pathogenic lifestyle of Synchytrium endobioticum.</title>
        <authorList>
            <person name="van de Vossenberg B.T.L.H."/>
            <person name="Warris S."/>
            <person name="Nguyen H.D.T."/>
            <person name="van Gent-Pelzer M.P.E."/>
            <person name="Joly D.L."/>
            <person name="van de Geest H.C."/>
            <person name="Bonants P.J.M."/>
            <person name="Smith D.S."/>
            <person name="Levesque C.A."/>
            <person name="van der Lee T.A.J."/>
        </authorList>
    </citation>
    <scope>NUCLEOTIDE SEQUENCE [LARGE SCALE GENOMIC DNA]</scope>
    <source>
        <strain evidence="10 11">CBS 675.73</strain>
    </source>
</reference>
<feature type="domain" description="COG4 transport protein middle alpha-helical bundle" evidence="9">
    <location>
        <begin position="214"/>
        <end position="551"/>
    </location>
</feature>
<dbReference type="PANTHER" id="PTHR24016:SF0">
    <property type="entry name" value="CONSERVED OLIGOMERIC GOLGI COMPLEX SUBUNIT 4"/>
    <property type="match status" value="1"/>
</dbReference>
<dbReference type="AlphaFoldDB" id="A0A507FG78"/>
<evidence type="ECO:0000256" key="4">
    <source>
        <dbReference type="ARBA" id="ARBA00022448"/>
    </source>
</evidence>
<evidence type="ECO:0000313" key="11">
    <source>
        <dbReference type="Proteomes" id="UP000320333"/>
    </source>
</evidence>
<evidence type="ECO:0000313" key="10">
    <source>
        <dbReference type="EMBL" id="TPX74610.1"/>
    </source>
</evidence>
<dbReference type="InterPro" id="IPR048684">
    <property type="entry name" value="COG4_C"/>
</dbReference>
<dbReference type="InterPro" id="IPR013167">
    <property type="entry name" value="COG4_M"/>
</dbReference>
<gene>
    <name evidence="10" type="ORF">CcCBS67573_g04128</name>
</gene>
<evidence type="ECO:0000256" key="2">
    <source>
        <dbReference type="ARBA" id="ARBA00009215"/>
    </source>
</evidence>
<proteinExistence type="inferred from homology"/>
<dbReference type="OrthoDB" id="47059at2759"/>
<evidence type="ECO:0000256" key="8">
    <source>
        <dbReference type="ARBA" id="ARBA00031340"/>
    </source>
</evidence>
<dbReference type="Pfam" id="PF08318">
    <property type="entry name" value="COG4_m"/>
    <property type="match status" value="1"/>
</dbReference>
<keyword evidence="11" id="KW-1185">Reference proteome</keyword>
<dbReference type="EMBL" id="QEAP01000117">
    <property type="protein sequence ID" value="TPX74610.1"/>
    <property type="molecule type" value="Genomic_DNA"/>
</dbReference>
<keyword evidence="7" id="KW-0472">Membrane</keyword>
<dbReference type="Gene3D" id="1.10.287.1060">
    <property type="entry name" value="ESAT-6-like"/>
    <property type="match status" value="1"/>
</dbReference>
<keyword evidence="4" id="KW-0813">Transport</keyword>
<dbReference type="GO" id="GO:0015031">
    <property type="term" value="P:protein transport"/>
    <property type="evidence" value="ECO:0007669"/>
    <property type="project" value="UniProtKB-KW"/>
</dbReference>
<sequence length="815" mass="89782">MLSHSADSIDSIDTLDSIDNVHALLLAVTNEAVLVDAQLAATLSGTPPDGHNPSIQNNFSDNAASDILASPRVDTSTDLTRFTSAALSPLHKHTTLTHALVADTAHTAHRISQRVRDLDKQQSHVRHSLALIDSLAELKESANSVQLAVQSQDWELAAIHIQRFLTLDAEAIRRVLDMDKNQGSADLEIEDDIHAQSGQDLFWPRGTPDPLLALQQAHKSLISTIATEFDAASDESSILRFFKLFALVGEQAAGLDRFANVLAGVVKRLAQDFMRAATEVTAPTVYADLVTRLYEAVASLIDKQEATVERYYGAGRLLRIIVKLQKEVDVQVKIILDSFQDTRALARKVADINSLEIAASQNKPPPAAAAQLDPREVDSLINEIALISQRSRLFIRFLEVRSKTEEEKLESLKEEGELTMSPVSAFSPGTAVLPSPLASASKPINWRPVELQGIALNHNSGLSIRLKELMSNFATLQEFFLKKSIEKALKLDEYEPGAQTSSAVDDVFYIVKTSLARTFSTADPLTICTVLESVGRILEAEYVSVYVKRCSSTMGALETKDGKIGVLVALNNLDTSCDYIQKLVKELDAEIDSAFAKTSPAELERIKTCLASLSNYRSSFQKTLMSWVETIFNQMIKTKIRPTLIDISKDVKYVLSDDEYVEADAQDAFMKRFKRDFGKLVSVFKSTYSPRNLTHTLTYTIETILQEWERHLFSTAKFNALGALRFDKDVRSVTVYLSSGLATQSGATNFVGGVVQRDKFVRLNNMCALVNVEGLGEVAEVMGVSAGWRLSASDVKRVLALRVDFNAADIAQLKL</sequence>
<dbReference type="Proteomes" id="UP000320333">
    <property type="component" value="Unassembled WGS sequence"/>
</dbReference>
<dbReference type="STRING" id="246404.A0A507FG78"/>
<name>A0A507FG78_9FUNG</name>
<dbReference type="InterPro" id="IPR048680">
    <property type="entry name" value="COG4_N"/>
</dbReference>
<comment type="similarity">
    <text evidence="2">Belongs to the COG4 family.</text>
</comment>
<dbReference type="InterPro" id="IPR048682">
    <property type="entry name" value="COG4"/>
</dbReference>
<evidence type="ECO:0000256" key="5">
    <source>
        <dbReference type="ARBA" id="ARBA00022927"/>
    </source>
</evidence>
<evidence type="ECO:0000259" key="9">
    <source>
        <dbReference type="SMART" id="SM00762"/>
    </source>
</evidence>
<evidence type="ECO:0000256" key="7">
    <source>
        <dbReference type="ARBA" id="ARBA00023136"/>
    </source>
</evidence>
<organism evidence="10 11">
    <name type="scientific">Chytriomyces confervae</name>
    <dbReference type="NCBI Taxonomy" id="246404"/>
    <lineage>
        <taxon>Eukaryota</taxon>
        <taxon>Fungi</taxon>
        <taxon>Fungi incertae sedis</taxon>
        <taxon>Chytridiomycota</taxon>
        <taxon>Chytridiomycota incertae sedis</taxon>
        <taxon>Chytridiomycetes</taxon>
        <taxon>Chytridiales</taxon>
        <taxon>Chytriomycetaceae</taxon>
        <taxon>Chytriomyces</taxon>
    </lineage>
</organism>
<dbReference type="GO" id="GO:0000139">
    <property type="term" value="C:Golgi membrane"/>
    <property type="evidence" value="ECO:0007669"/>
    <property type="project" value="UniProtKB-SubCell"/>
</dbReference>
<evidence type="ECO:0000256" key="3">
    <source>
        <dbReference type="ARBA" id="ARBA00020975"/>
    </source>
</evidence>
<protein>
    <recommendedName>
        <fullName evidence="3">Conserved oligomeric Golgi complex subunit 4</fullName>
    </recommendedName>
    <alternativeName>
        <fullName evidence="8">Component of oligomeric Golgi complex 4</fullName>
    </alternativeName>
</protein>
<comment type="subcellular location">
    <subcellularLocation>
        <location evidence="1">Golgi apparatus membrane</location>
        <topology evidence="1">Peripheral membrane protein</topology>
    </subcellularLocation>
</comment>
<dbReference type="Pfam" id="PF20662">
    <property type="entry name" value="COG4_C"/>
    <property type="match status" value="1"/>
</dbReference>
<evidence type="ECO:0000256" key="1">
    <source>
        <dbReference type="ARBA" id="ARBA00004395"/>
    </source>
</evidence>
<keyword evidence="5" id="KW-0653">Protein transport</keyword>